<evidence type="ECO:0000256" key="1">
    <source>
        <dbReference type="SAM" id="MobiDB-lite"/>
    </source>
</evidence>
<organism evidence="2 3">
    <name type="scientific">Nocardiopsis suaedae</name>
    <dbReference type="NCBI Taxonomy" id="3018444"/>
    <lineage>
        <taxon>Bacteria</taxon>
        <taxon>Bacillati</taxon>
        <taxon>Actinomycetota</taxon>
        <taxon>Actinomycetes</taxon>
        <taxon>Streptosporangiales</taxon>
        <taxon>Nocardiopsidaceae</taxon>
        <taxon>Nocardiopsis</taxon>
    </lineage>
</organism>
<gene>
    <name evidence="2" type="ORF">O4U47_20095</name>
</gene>
<reference evidence="2" key="1">
    <citation type="submission" date="2023-01" db="EMBL/GenBank/DDBJ databases">
        <title>Draft genome sequence of Nocardiopsis sp. LSu2-4 isolated from halophytes.</title>
        <authorList>
            <person name="Duangmal K."/>
            <person name="Chantavorakit T."/>
        </authorList>
    </citation>
    <scope>NUCLEOTIDE SEQUENCE</scope>
    <source>
        <strain evidence="2">LSu2-4</strain>
    </source>
</reference>
<dbReference type="RefSeq" id="WP_270679453.1">
    <property type="nucleotide sequence ID" value="NZ_JAQFWP010000041.1"/>
</dbReference>
<comment type="caution">
    <text evidence="2">The sequence shown here is derived from an EMBL/GenBank/DDBJ whole genome shotgun (WGS) entry which is preliminary data.</text>
</comment>
<dbReference type="EMBL" id="JAQFWP010000041">
    <property type="protein sequence ID" value="MDA2806819.1"/>
    <property type="molecule type" value="Genomic_DNA"/>
</dbReference>
<dbReference type="Proteomes" id="UP001165685">
    <property type="component" value="Unassembled WGS sequence"/>
</dbReference>
<feature type="region of interest" description="Disordered" evidence="1">
    <location>
        <begin position="1"/>
        <end position="34"/>
    </location>
</feature>
<accession>A0ABT4TQ52</accession>
<evidence type="ECO:0000313" key="3">
    <source>
        <dbReference type="Proteomes" id="UP001165685"/>
    </source>
</evidence>
<keyword evidence="3" id="KW-1185">Reference proteome</keyword>
<evidence type="ECO:0000313" key="2">
    <source>
        <dbReference type="EMBL" id="MDA2806819.1"/>
    </source>
</evidence>
<proteinExistence type="predicted"/>
<protein>
    <submittedName>
        <fullName evidence="2">Uncharacterized protein</fullName>
    </submittedName>
</protein>
<name>A0ABT4TQ52_9ACTN</name>
<sequence length="125" mass="13915">MPSSTAKPPDRNGTCPFSRSLHHRPRSQSDRPADSYIDAVGICPMSTLNDLFDAVRDAMDVAPPYDFAHRNVRERIRSARADYVCGVLEQADSKDLDTTVRALRLAPALFPVNYRISIRGSEGRP</sequence>